<accession>A0A245ZRD0</accession>
<protein>
    <submittedName>
        <fullName evidence="2">Uncharacterized protein</fullName>
    </submittedName>
</protein>
<sequence length="57" mass="6079">MATNNPAKVAGVPTRDFNDSGTTQRFAKGKTYNFEPGAFRNYEAAGLVKKAADKPAS</sequence>
<dbReference type="RefSeq" id="WP_169715619.1">
    <property type="nucleotide sequence ID" value="NZ_NBBJ01000001.1"/>
</dbReference>
<dbReference type="AlphaFoldDB" id="A0A245ZRD0"/>
<reference evidence="2 3" key="1">
    <citation type="submission" date="2017-03" db="EMBL/GenBank/DDBJ databases">
        <title>Genome sequence of Sphingomonas mucosissima DSM 17494.</title>
        <authorList>
            <person name="Poehlein A."/>
            <person name="Wuebbeler J.H."/>
            <person name="Steinbuechel A."/>
            <person name="Daniel R."/>
        </authorList>
    </citation>
    <scope>NUCLEOTIDE SEQUENCE [LARGE SCALE GENOMIC DNA]</scope>
    <source>
        <strain evidence="2 3">DSM 17494</strain>
    </source>
</reference>
<evidence type="ECO:0000313" key="3">
    <source>
        <dbReference type="Proteomes" id="UP000197783"/>
    </source>
</evidence>
<name>A0A245ZRD0_9SPHN</name>
<evidence type="ECO:0000256" key="1">
    <source>
        <dbReference type="SAM" id="MobiDB-lite"/>
    </source>
</evidence>
<dbReference type="EMBL" id="NBBJ01000001">
    <property type="protein sequence ID" value="OWK32296.1"/>
    <property type="molecule type" value="Genomic_DNA"/>
</dbReference>
<keyword evidence="3" id="KW-1185">Reference proteome</keyword>
<proteinExistence type="predicted"/>
<feature type="region of interest" description="Disordered" evidence="1">
    <location>
        <begin position="1"/>
        <end position="24"/>
    </location>
</feature>
<organism evidence="2 3">
    <name type="scientific">Sphingomonas mucosissima</name>
    <dbReference type="NCBI Taxonomy" id="370959"/>
    <lineage>
        <taxon>Bacteria</taxon>
        <taxon>Pseudomonadati</taxon>
        <taxon>Pseudomonadota</taxon>
        <taxon>Alphaproteobacteria</taxon>
        <taxon>Sphingomonadales</taxon>
        <taxon>Sphingomonadaceae</taxon>
        <taxon>Sphingomonas</taxon>
    </lineage>
</organism>
<dbReference type="Proteomes" id="UP000197783">
    <property type="component" value="Unassembled WGS sequence"/>
</dbReference>
<evidence type="ECO:0000313" key="2">
    <source>
        <dbReference type="EMBL" id="OWK32296.1"/>
    </source>
</evidence>
<gene>
    <name evidence="2" type="ORF">SPMU_06180</name>
</gene>
<comment type="caution">
    <text evidence="2">The sequence shown here is derived from an EMBL/GenBank/DDBJ whole genome shotgun (WGS) entry which is preliminary data.</text>
</comment>